<sequence length="433" mass="46769">MTAMIHVVEDDVDHCAALCDLIEASGYHAQGFLNGSEALATQRVPDLVVTDLRMPGMDGFEVLRQWKDRAADLPLIVITGHGDVPHAVRAMRQGAEDFLEKPYDASHLMAVIARALKAGQMRAELAQLRSQIAARDSTEILGQSTSITALRDRIAALGPLDLDLIVTGETGTGKELVARALHAASPRAQGPFVAVNCAALPESLFEMEMFGHVAGAFPGAHDKIGKLEAAAGGTLVLDEIEAMPAALQPKLLRALQERQVERLGENVLRPLDLRIIALSKSDLSKRTLDGSFRADLFYRLAGAQITLDPLRGLGDDITLLFSHFVQAAAARYGRDTPAISYGFRQHLAKRGWPGNVRELKAAAERFALGLDLPEAAPSAQEAGSLADRVAAYEAREIAATLERCRGNTERAAQALGIARRTLNDKIARYQIRV</sequence>
<evidence type="ECO:0000256" key="1">
    <source>
        <dbReference type="ARBA" id="ARBA00002167"/>
    </source>
</evidence>
<dbReference type="PRINTS" id="PR01590">
    <property type="entry name" value="HTHFIS"/>
</dbReference>
<dbReference type="SUPFAM" id="SSF52172">
    <property type="entry name" value="CheY-like"/>
    <property type="match status" value="1"/>
</dbReference>
<dbReference type="InterPro" id="IPR002078">
    <property type="entry name" value="Sigma_54_int"/>
</dbReference>
<evidence type="ECO:0000313" key="15">
    <source>
        <dbReference type="EMBL" id="SDF11926.1"/>
    </source>
</evidence>
<dbReference type="RefSeq" id="WP_074642105.1">
    <property type="nucleotide sequence ID" value="NZ_FNBL01000002.1"/>
</dbReference>
<dbReference type="PROSITE" id="PS50110">
    <property type="entry name" value="RESPONSE_REGULATORY"/>
    <property type="match status" value="1"/>
</dbReference>
<dbReference type="InterPro" id="IPR025943">
    <property type="entry name" value="Sigma_54_int_dom_ATP-bd_2"/>
</dbReference>
<dbReference type="PROSITE" id="PS00676">
    <property type="entry name" value="SIGMA54_INTERACT_2"/>
    <property type="match status" value="1"/>
</dbReference>
<dbReference type="PROSITE" id="PS00688">
    <property type="entry name" value="SIGMA54_INTERACT_3"/>
    <property type="match status" value="1"/>
</dbReference>
<dbReference type="InterPro" id="IPR011006">
    <property type="entry name" value="CheY-like_superfamily"/>
</dbReference>
<keyword evidence="9" id="KW-0238">DNA-binding</keyword>
<dbReference type="Pfam" id="PF00158">
    <property type="entry name" value="Sigma54_activat"/>
    <property type="match status" value="1"/>
</dbReference>
<dbReference type="InterPro" id="IPR009057">
    <property type="entry name" value="Homeodomain-like_sf"/>
</dbReference>
<dbReference type="PROSITE" id="PS00675">
    <property type="entry name" value="SIGMA54_INTERACT_1"/>
    <property type="match status" value="1"/>
</dbReference>
<dbReference type="Gene3D" id="3.40.50.2300">
    <property type="match status" value="1"/>
</dbReference>
<evidence type="ECO:0000256" key="2">
    <source>
        <dbReference type="ARBA" id="ARBA00011135"/>
    </source>
</evidence>
<dbReference type="Pfam" id="PF02954">
    <property type="entry name" value="HTH_8"/>
    <property type="match status" value="1"/>
</dbReference>
<keyword evidence="7" id="KW-0902">Two-component regulatory system</keyword>
<evidence type="ECO:0000256" key="4">
    <source>
        <dbReference type="ARBA" id="ARBA00022553"/>
    </source>
</evidence>
<feature type="domain" description="Response regulatory" evidence="14">
    <location>
        <begin position="4"/>
        <end position="116"/>
    </location>
</feature>
<comment type="function">
    <text evidence="1">Required for activation of most nif operons, which are directly involved in nitrogen fixation.</text>
</comment>
<dbReference type="SUPFAM" id="SSF46689">
    <property type="entry name" value="Homeodomain-like"/>
    <property type="match status" value="1"/>
</dbReference>
<name>A0A1G7IHC0_9RHOB</name>
<feature type="modified residue" description="4-aspartylphosphate" evidence="12">
    <location>
        <position position="51"/>
    </location>
</feature>
<dbReference type="InterPro" id="IPR003593">
    <property type="entry name" value="AAA+_ATPase"/>
</dbReference>
<dbReference type="InterPro" id="IPR001789">
    <property type="entry name" value="Sig_transdc_resp-reg_receiver"/>
</dbReference>
<evidence type="ECO:0000256" key="8">
    <source>
        <dbReference type="ARBA" id="ARBA00023015"/>
    </source>
</evidence>
<dbReference type="InterPro" id="IPR025662">
    <property type="entry name" value="Sigma_54_int_dom_ATP-bd_1"/>
</dbReference>
<evidence type="ECO:0000259" key="14">
    <source>
        <dbReference type="PROSITE" id="PS50110"/>
    </source>
</evidence>
<accession>A0A1G7IHC0</accession>
<protein>
    <recommendedName>
        <fullName evidence="3">Nif-specific regulatory protein</fullName>
    </recommendedName>
</protein>
<dbReference type="InterPro" id="IPR025944">
    <property type="entry name" value="Sigma_54_int_dom_CS"/>
</dbReference>
<evidence type="ECO:0000256" key="5">
    <source>
        <dbReference type="ARBA" id="ARBA00022741"/>
    </source>
</evidence>
<dbReference type="FunFam" id="3.40.50.300:FF:000006">
    <property type="entry name" value="DNA-binding transcriptional regulator NtrC"/>
    <property type="match status" value="1"/>
</dbReference>
<dbReference type="Pfam" id="PF25601">
    <property type="entry name" value="AAA_lid_14"/>
    <property type="match status" value="1"/>
</dbReference>
<evidence type="ECO:0000259" key="13">
    <source>
        <dbReference type="PROSITE" id="PS50045"/>
    </source>
</evidence>
<dbReference type="Gene3D" id="1.10.10.60">
    <property type="entry name" value="Homeodomain-like"/>
    <property type="match status" value="1"/>
</dbReference>
<keyword evidence="8" id="KW-0805">Transcription regulation</keyword>
<dbReference type="InterPro" id="IPR027417">
    <property type="entry name" value="P-loop_NTPase"/>
</dbReference>
<dbReference type="SUPFAM" id="SSF52540">
    <property type="entry name" value="P-loop containing nucleoside triphosphate hydrolases"/>
    <property type="match status" value="1"/>
</dbReference>
<evidence type="ECO:0000256" key="12">
    <source>
        <dbReference type="PROSITE-ProRule" id="PRU00169"/>
    </source>
</evidence>
<dbReference type="SMART" id="SM00382">
    <property type="entry name" value="AAA"/>
    <property type="match status" value="1"/>
</dbReference>
<evidence type="ECO:0000256" key="11">
    <source>
        <dbReference type="ARBA" id="ARBA00023163"/>
    </source>
</evidence>
<keyword evidence="5" id="KW-0547">Nucleotide-binding</keyword>
<gene>
    <name evidence="15" type="ORF">SAMN04488117_102325</name>
</gene>
<dbReference type="CDD" id="cd00009">
    <property type="entry name" value="AAA"/>
    <property type="match status" value="1"/>
</dbReference>
<dbReference type="InterPro" id="IPR002197">
    <property type="entry name" value="HTH_Fis"/>
</dbReference>
<dbReference type="PANTHER" id="PTHR32071:SF57">
    <property type="entry name" value="C4-DICARBOXYLATE TRANSPORT TRANSCRIPTIONAL REGULATORY PROTEIN DCTD"/>
    <property type="match status" value="1"/>
</dbReference>
<dbReference type="GO" id="GO:0006355">
    <property type="term" value="P:regulation of DNA-templated transcription"/>
    <property type="evidence" value="ECO:0007669"/>
    <property type="project" value="InterPro"/>
</dbReference>
<feature type="domain" description="Sigma-54 factor interaction" evidence="13">
    <location>
        <begin position="140"/>
        <end position="368"/>
    </location>
</feature>
<dbReference type="GO" id="GO:0005524">
    <property type="term" value="F:ATP binding"/>
    <property type="evidence" value="ECO:0007669"/>
    <property type="project" value="UniProtKB-KW"/>
</dbReference>
<evidence type="ECO:0000313" key="16">
    <source>
        <dbReference type="Proteomes" id="UP000182284"/>
    </source>
</evidence>
<evidence type="ECO:0000256" key="7">
    <source>
        <dbReference type="ARBA" id="ARBA00023012"/>
    </source>
</evidence>
<keyword evidence="11" id="KW-0804">Transcription</keyword>
<keyword evidence="4 12" id="KW-0597">Phosphoprotein</keyword>
<comment type="subunit">
    <text evidence="2">Interacts with sigma-54.</text>
</comment>
<dbReference type="GO" id="GO:0000160">
    <property type="term" value="P:phosphorelay signal transduction system"/>
    <property type="evidence" value="ECO:0007669"/>
    <property type="project" value="UniProtKB-KW"/>
</dbReference>
<dbReference type="Pfam" id="PF00072">
    <property type="entry name" value="Response_reg"/>
    <property type="match status" value="1"/>
</dbReference>
<dbReference type="Proteomes" id="UP000182284">
    <property type="component" value="Unassembled WGS sequence"/>
</dbReference>
<dbReference type="Gene3D" id="1.10.8.60">
    <property type="match status" value="1"/>
</dbReference>
<dbReference type="EMBL" id="FNBL01000002">
    <property type="protein sequence ID" value="SDF11926.1"/>
    <property type="molecule type" value="Genomic_DNA"/>
</dbReference>
<proteinExistence type="predicted"/>
<dbReference type="FunFam" id="3.40.50.2300:FF:000018">
    <property type="entry name" value="DNA-binding transcriptional regulator NtrC"/>
    <property type="match status" value="1"/>
</dbReference>
<evidence type="ECO:0000256" key="3">
    <source>
        <dbReference type="ARBA" id="ARBA00015308"/>
    </source>
</evidence>
<dbReference type="PANTHER" id="PTHR32071">
    <property type="entry name" value="TRANSCRIPTIONAL REGULATORY PROTEIN"/>
    <property type="match status" value="1"/>
</dbReference>
<organism evidence="15 16">
    <name type="scientific">Celeribacter baekdonensis</name>
    <dbReference type="NCBI Taxonomy" id="875171"/>
    <lineage>
        <taxon>Bacteria</taxon>
        <taxon>Pseudomonadati</taxon>
        <taxon>Pseudomonadota</taxon>
        <taxon>Alphaproteobacteria</taxon>
        <taxon>Rhodobacterales</taxon>
        <taxon>Roseobacteraceae</taxon>
        <taxon>Celeribacter</taxon>
    </lineage>
</organism>
<dbReference type="PROSITE" id="PS50045">
    <property type="entry name" value="SIGMA54_INTERACT_4"/>
    <property type="match status" value="1"/>
</dbReference>
<dbReference type="Gene3D" id="3.40.50.300">
    <property type="entry name" value="P-loop containing nucleotide triphosphate hydrolases"/>
    <property type="match status" value="1"/>
</dbReference>
<dbReference type="SMART" id="SM00448">
    <property type="entry name" value="REC"/>
    <property type="match status" value="1"/>
</dbReference>
<evidence type="ECO:0000256" key="9">
    <source>
        <dbReference type="ARBA" id="ARBA00023125"/>
    </source>
</evidence>
<keyword evidence="6" id="KW-0067">ATP-binding</keyword>
<evidence type="ECO:0000256" key="6">
    <source>
        <dbReference type="ARBA" id="ARBA00022840"/>
    </source>
</evidence>
<keyword evidence="10" id="KW-0010">Activator</keyword>
<reference evidence="15 16" key="1">
    <citation type="submission" date="2016-10" db="EMBL/GenBank/DDBJ databases">
        <authorList>
            <person name="de Groot N.N."/>
        </authorList>
    </citation>
    <scope>NUCLEOTIDE SEQUENCE [LARGE SCALE GENOMIC DNA]</scope>
    <source>
        <strain evidence="15 16">DSM 27375</strain>
    </source>
</reference>
<dbReference type="GO" id="GO:0043565">
    <property type="term" value="F:sequence-specific DNA binding"/>
    <property type="evidence" value="ECO:0007669"/>
    <property type="project" value="InterPro"/>
</dbReference>
<evidence type="ECO:0000256" key="10">
    <source>
        <dbReference type="ARBA" id="ARBA00023159"/>
    </source>
</evidence>
<dbReference type="AlphaFoldDB" id="A0A1G7IHC0"/>
<dbReference type="InterPro" id="IPR058031">
    <property type="entry name" value="AAA_lid_NorR"/>
</dbReference>